<dbReference type="Pfam" id="PF12704">
    <property type="entry name" value="MacB_PCD"/>
    <property type="match status" value="1"/>
</dbReference>
<keyword evidence="5 8" id="KW-0812">Transmembrane</keyword>
<feature type="transmembrane region" description="Helical" evidence="8">
    <location>
        <begin position="312"/>
        <end position="337"/>
    </location>
</feature>
<evidence type="ECO:0000256" key="5">
    <source>
        <dbReference type="ARBA" id="ARBA00022692"/>
    </source>
</evidence>
<feature type="transmembrane region" description="Helical" evidence="8">
    <location>
        <begin position="266"/>
        <end position="291"/>
    </location>
</feature>
<dbReference type="GO" id="GO:0098797">
    <property type="term" value="C:plasma membrane protein complex"/>
    <property type="evidence" value="ECO:0007669"/>
    <property type="project" value="TreeGrafter"/>
</dbReference>
<dbReference type="Pfam" id="PF02687">
    <property type="entry name" value="FtsX"/>
    <property type="match status" value="1"/>
</dbReference>
<dbReference type="NCBIfam" id="TIGR02212">
    <property type="entry name" value="lolCE"/>
    <property type="match status" value="1"/>
</dbReference>
<gene>
    <name evidence="11" type="primary">lolC</name>
    <name evidence="11" type="ORF">ERCICURT3053_531</name>
</gene>
<dbReference type="InterPro" id="IPR003838">
    <property type="entry name" value="ABC3_permease_C"/>
</dbReference>
<keyword evidence="3" id="KW-0813">Transport</keyword>
<protein>
    <submittedName>
        <fullName evidence="11">Lipoprotein-releasing system transmembrane protein LolC</fullName>
    </submittedName>
</protein>
<keyword evidence="6 8" id="KW-1133">Transmembrane helix</keyword>
<dbReference type="NCBIfam" id="NF008076">
    <property type="entry name" value="PRK10814.1"/>
    <property type="match status" value="1"/>
</dbReference>
<feature type="domain" description="MacB-like periplasmic core" evidence="10">
    <location>
        <begin position="30"/>
        <end position="212"/>
    </location>
</feature>
<feature type="transmembrane region" description="Helical" evidence="8">
    <location>
        <begin position="357"/>
        <end position="379"/>
    </location>
</feature>
<evidence type="ECO:0000256" key="4">
    <source>
        <dbReference type="ARBA" id="ARBA00022475"/>
    </source>
</evidence>
<dbReference type="InterPro" id="IPR025857">
    <property type="entry name" value="MacB_PCD"/>
</dbReference>
<evidence type="ECO:0000259" key="9">
    <source>
        <dbReference type="Pfam" id="PF02687"/>
    </source>
</evidence>
<evidence type="ECO:0000259" key="10">
    <source>
        <dbReference type="Pfam" id="PF12704"/>
    </source>
</evidence>
<comment type="similarity">
    <text evidence="2">Belongs to the ABC-4 integral membrane protein family. LolC/E subfamily.</text>
</comment>
<organism evidence="11 12">
    <name type="scientific">Candidatus Erwinia haradaeae</name>
    <dbReference type="NCBI Taxonomy" id="1922217"/>
    <lineage>
        <taxon>Bacteria</taxon>
        <taxon>Pseudomonadati</taxon>
        <taxon>Pseudomonadota</taxon>
        <taxon>Gammaproteobacteria</taxon>
        <taxon>Enterobacterales</taxon>
        <taxon>Erwiniaceae</taxon>
        <taxon>Erwinia</taxon>
    </lineage>
</organism>
<dbReference type="RefSeq" id="WP_157992174.1">
    <property type="nucleotide sequence ID" value="NZ_LR217698.1"/>
</dbReference>
<evidence type="ECO:0000256" key="1">
    <source>
        <dbReference type="ARBA" id="ARBA00004651"/>
    </source>
</evidence>
<dbReference type="GO" id="GO:0042953">
    <property type="term" value="P:lipoprotein transport"/>
    <property type="evidence" value="ECO:0007669"/>
    <property type="project" value="InterPro"/>
</dbReference>
<dbReference type="InterPro" id="IPR051447">
    <property type="entry name" value="Lipoprotein-release_system"/>
</dbReference>
<comment type="subcellular location">
    <subcellularLocation>
        <location evidence="1">Cell membrane</location>
        <topology evidence="1">Multi-pass membrane protein</topology>
    </subcellularLocation>
</comment>
<dbReference type="InterPro" id="IPR011925">
    <property type="entry name" value="LolCE_TM"/>
</dbReference>
<accession>A0A451D0P5</accession>
<dbReference type="OrthoDB" id="9808461at2"/>
<dbReference type="GO" id="GO:0044874">
    <property type="term" value="P:lipoprotein localization to outer membrane"/>
    <property type="evidence" value="ECO:0007669"/>
    <property type="project" value="TreeGrafter"/>
</dbReference>
<evidence type="ECO:0000313" key="12">
    <source>
        <dbReference type="Proteomes" id="UP000294364"/>
    </source>
</evidence>
<reference evidence="11 12" key="1">
    <citation type="submission" date="2019-02" db="EMBL/GenBank/DDBJ databases">
        <authorList>
            <person name="Manzano-Marin A."/>
            <person name="Manzano-Marin A."/>
        </authorList>
    </citation>
    <scope>NUCLEOTIDE SEQUENCE [LARGE SCALE GENOMIC DNA]</scope>
    <source>
        <strain evidence="11 12">ErCicurtihirsuta</strain>
    </source>
</reference>
<evidence type="ECO:0000256" key="7">
    <source>
        <dbReference type="ARBA" id="ARBA00023136"/>
    </source>
</evidence>
<evidence type="ECO:0000256" key="3">
    <source>
        <dbReference type="ARBA" id="ARBA00022448"/>
    </source>
</evidence>
<feature type="transmembrane region" description="Helical" evidence="8">
    <location>
        <begin position="21"/>
        <end position="48"/>
    </location>
</feature>
<evidence type="ECO:0000256" key="6">
    <source>
        <dbReference type="ARBA" id="ARBA00022989"/>
    </source>
</evidence>
<sequence>MHQPLTLFISMRYMQGRRFDRFGYLVGWFSIIGLAIGVMVLITVLSVMNGLEHQLETKTLGFIPHALITSRSGSIDPRKIPSSSFHLKGVTRIESLTIGEVVIQSADHVSAGMILGINPNEHDILEPFFINARQTDLKVGKYNIIVGSKLANQLKLHQGGQVRLLVPAVSYLTPFGFLPSQRLFNVIGVFFSDSDADAYQVLVNQQDASSLMSYRIGRITGWRLWLEKPLEIEKISSQSLLEGLVWKDWRDHKGVLFQAVNMEKNIMGLLLSLIILVSSFNIVTFLFLLILEKKNEVAILQTQGLRRSQIAMIFIIQGSIVGFFGSLIGASLGIFLTTQIGRLMGVLGVLFTDIVRLPTVISISQVVVVTISATMISFLSSLIPSVRASALSPVEALRHE</sequence>
<dbReference type="Proteomes" id="UP000294364">
    <property type="component" value="Chromosome"/>
</dbReference>
<proteinExistence type="inferred from homology"/>
<dbReference type="PANTHER" id="PTHR30489:SF8">
    <property type="entry name" value="LIPOPROTEIN-RELEASING SYSTEM TRANSMEMBRANE PROTEIN LOLC"/>
    <property type="match status" value="1"/>
</dbReference>
<keyword evidence="7 8" id="KW-0472">Membrane</keyword>
<dbReference type="AlphaFoldDB" id="A0A451D0P5"/>
<keyword evidence="11" id="KW-0449">Lipoprotein</keyword>
<evidence type="ECO:0000256" key="2">
    <source>
        <dbReference type="ARBA" id="ARBA00005236"/>
    </source>
</evidence>
<keyword evidence="4" id="KW-1003">Cell membrane</keyword>
<feature type="domain" description="ABC3 transporter permease C-terminal" evidence="9">
    <location>
        <begin position="270"/>
        <end position="393"/>
    </location>
</feature>
<evidence type="ECO:0000313" key="11">
    <source>
        <dbReference type="EMBL" id="VFP78886.1"/>
    </source>
</evidence>
<dbReference type="PANTHER" id="PTHR30489">
    <property type="entry name" value="LIPOPROTEIN-RELEASING SYSTEM TRANSMEMBRANE PROTEIN LOLE"/>
    <property type="match status" value="1"/>
</dbReference>
<evidence type="ECO:0000256" key="8">
    <source>
        <dbReference type="SAM" id="Phobius"/>
    </source>
</evidence>
<dbReference type="EMBL" id="LR217698">
    <property type="protein sequence ID" value="VFP78886.1"/>
    <property type="molecule type" value="Genomic_DNA"/>
</dbReference>
<name>A0A451D0P5_9GAMM</name>